<protein>
    <submittedName>
        <fullName evidence="1">Uncharacterized protein</fullName>
    </submittedName>
</protein>
<comment type="caution">
    <text evidence="1">The sequence shown here is derived from an EMBL/GenBank/DDBJ whole genome shotgun (WGS) entry which is preliminary data.</text>
</comment>
<dbReference type="Proteomes" id="UP000673383">
    <property type="component" value="Unassembled WGS sequence"/>
</dbReference>
<evidence type="ECO:0000313" key="2">
    <source>
        <dbReference type="Proteomes" id="UP000673383"/>
    </source>
</evidence>
<evidence type="ECO:0000313" key="1">
    <source>
        <dbReference type="EMBL" id="MBP1296651.1"/>
    </source>
</evidence>
<name>A0A8I1YE91_BRAEL</name>
<organism evidence="1 2">
    <name type="scientific">Bradyrhizobium elkanii</name>
    <dbReference type="NCBI Taxonomy" id="29448"/>
    <lineage>
        <taxon>Bacteria</taxon>
        <taxon>Pseudomonadati</taxon>
        <taxon>Pseudomonadota</taxon>
        <taxon>Alphaproteobacteria</taxon>
        <taxon>Hyphomicrobiales</taxon>
        <taxon>Nitrobacteraceae</taxon>
        <taxon>Bradyrhizobium</taxon>
    </lineage>
</organism>
<dbReference type="AlphaFoldDB" id="A0A8I1YE91"/>
<accession>A0A8I1YE91</accession>
<dbReference type="EMBL" id="JAFICZ010000001">
    <property type="protein sequence ID" value="MBP1296651.1"/>
    <property type="molecule type" value="Genomic_DNA"/>
</dbReference>
<reference evidence="1" key="1">
    <citation type="submission" date="2021-02" db="EMBL/GenBank/DDBJ databases">
        <title>Genomic Encyclopedia of Type Strains, Phase IV (KMG-V): Genome sequencing to study the core and pangenomes of soil and plant-associated prokaryotes.</title>
        <authorList>
            <person name="Whitman W."/>
        </authorList>
    </citation>
    <scope>NUCLEOTIDE SEQUENCE</scope>
    <source>
        <strain evidence="1">USDA 406</strain>
    </source>
</reference>
<proteinExistence type="predicted"/>
<gene>
    <name evidence="1" type="ORF">JOH49_006404</name>
</gene>
<sequence length="87" mass="9597">MSADAITFLISRWLAKHDLARDGVRVIIEMPDEGDAFRLSQCIKMEIKPNQGVLAPTAFGDVMNMPETMWGIGLAVTYQGGKTRRAS</sequence>
<dbReference type="RefSeq" id="WP_209944718.1">
    <property type="nucleotide sequence ID" value="NZ_JAFICZ010000001.1"/>
</dbReference>